<evidence type="ECO:0000313" key="2">
    <source>
        <dbReference type="EMBL" id="MPC68852.1"/>
    </source>
</evidence>
<dbReference type="EMBL" id="VSRR010028489">
    <property type="protein sequence ID" value="MPC68852.1"/>
    <property type="molecule type" value="Genomic_DNA"/>
</dbReference>
<gene>
    <name evidence="2" type="ORF">E2C01_063062</name>
</gene>
<dbReference type="Proteomes" id="UP000324222">
    <property type="component" value="Unassembled WGS sequence"/>
</dbReference>
<proteinExistence type="predicted"/>
<feature type="compositionally biased region" description="Pro residues" evidence="1">
    <location>
        <begin position="120"/>
        <end position="130"/>
    </location>
</feature>
<keyword evidence="3" id="KW-1185">Reference proteome</keyword>
<sequence length="161" mass="17921">METLRPWQAEHAAGRQIIPVGWGGAGRGRRSPVVEELAYKHNLFSPLILKIMISGVPKYFVRKRRAKMTQRDDGAGQGLACLHSACCLLPSPRWHLLLPHRLPLSLTVGGKRWYRERHPPPPPCRPPPPQVGGEARAANATRARLAVPRLPLSVIYLTTNL</sequence>
<feature type="region of interest" description="Disordered" evidence="1">
    <location>
        <begin position="116"/>
        <end position="136"/>
    </location>
</feature>
<name>A0A5B7HCQ2_PORTR</name>
<accession>A0A5B7HCQ2</accession>
<protein>
    <submittedName>
        <fullName evidence="2">Uncharacterized protein</fullName>
    </submittedName>
</protein>
<dbReference type="AlphaFoldDB" id="A0A5B7HCQ2"/>
<evidence type="ECO:0000256" key="1">
    <source>
        <dbReference type="SAM" id="MobiDB-lite"/>
    </source>
</evidence>
<reference evidence="2 3" key="1">
    <citation type="submission" date="2019-05" db="EMBL/GenBank/DDBJ databases">
        <title>Another draft genome of Portunus trituberculatus and its Hox gene families provides insights of decapod evolution.</title>
        <authorList>
            <person name="Jeong J.-H."/>
            <person name="Song I."/>
            <person name="Kim S."/>
            <person name="Choi T."/>
            <person name="Kim D."/>
            <person name="Ryu S."/>
            <person name="Kim W."/>
        </authorList>
    </citation>
    <scope>NUCLEOTIDE SEQUENCE [LARGE SCALE GENOMIC DNA]</scope>
    <source>
        <tissue evidence="2">Muscle</tissue>
    </source>
</reference>
<evidence type="ECO:0000313" key="3">
    <source>
        <dbReference type="Proteomes" id="UP000324222"/>
    </source>
</evidence>
<organism evidence="2 3">
    <name type="scientific">Portunus trituberculatus</name>
    <name type="common">Swimming crab</name>
    <name type="synonym">Neptunus trituberculatus</name>
    <dbReference type="NCBI Taxonomy" id="210409"/>
    <lineage>
        <taxon>Eukaryota</taxon>
        <taxon>Metazoa</taxon>
        <taxon>Ecdysozoa</taxon>
        <taxon>Arthropoda</taxon>
        <taxon>Crustacea</taxon>
        <taxon>Multicrustacea</taxon>
        <taxon>Malacostraca</taxon>
        <taxon>Eumalacostraca</taxon>
        <taxon>Eucarida</taxon>
        <taxon>Decapoda</taxon>
        <taxon>Pleocyemata</taxon>
        <taxon>Brachyura</taxon>
        <taxon>Eubrachyura</taxon>
        <taxon>Portunoidea</taxon>
        <taxon>Portunidae</taxon>
        <taxon>Portuninae</taxon>
        <taxon>Portunus</taxon>
    </lineage>
</organism>
<comment type="caution">
    <text evidence="2">The sequence shown here is derived from an EMBL/GenBank/DDBJ whole genome shotgun (WGS) entry which is preliminary data.</text>
</comment>